<keyword evidence="8" id="KW-1185">Reference proteome</keyword>
<protein>
    <recommendedName>
        <fullName evidence="6">CHY-type domain-containing protein</fullName>
    </recommendedName>
</protein>
<feature type="compositionally biased region" description="Polar residues" evidence="5">
    <location>
        <begin position="32"/>
        <end position="41"/>
    </location>
</feature>
<gene>
    <name evidence="7" type="ORF">FZEAL_5993</name>
</gene>
<keyword evidence="2 4" id="KW-0863">Zinc-finger</keyword>
<feature type="compositionally biased region" description="Acidic residues" evidence="5">
    <location>
        <begin position="390"/>
        <end position="403"/>
    </location>
</feature>
<name>A0A8H4XKB3_9HYPO</name>
<dbReference type="SUPFAM" id="SSF161219">
    <property type="entry name" value="CHY zinc finger-like"/>
    <property type="match status" value="1"/>
</dbReference>
<dbReference type="OrthoDB" id="10253329at2759"/>
<evidence type="ECO:0000313" key="8">
    <source>
        <dbReference type="Proteomes" id="UP000635477"/>
    </source>
</evidence>
<reference evidence="7" key="1">
    <citation type="journal article" date="2020" name="BMC Genomics">
        <title>Correction to: Identification and distribution of gene clusters required for synthesis of sphingolipid metabolism inhibitors in diverse species of the filamentous fungus Fusarium.</title>
        <authorList>
            <person name="Kim H.S."/>
            <person name="Lohmar J.M."/>
            <person name="Busman M."/>
            <person name="Brown D.W."/>
            <person name="Naumann T.A."/>
            <person name="Divon H.H."/>
            <person name="Lysoe E."/>
            <person name="Uhlig S."/>
            <person name="Proctor R.H."/>
        </authorList>
    </citation>
    <scope>NUCLEOTIDE SEQUENCE</scope>
    <source>
        <strain evidence="7">NRRL 22465</strain>
    </source>
</reference>
<dbReference type="InterPro" id="IPR008913">
    <property type="entry name" value="Znf_CHY"/>
</dbReference>
<evidence type="ECO:0000259" key="6">
    <source>
        <dbReference type="PROSITE" id="PS51266"/>
    </source>
</evidence>
<feature type="compositionally biased region" description="Low complexity" evidence="5">
    <location>
        <begin position="187"/>
        <end position="200"/>
    </location>
</feature>
<dbReference type="EMBL" id="JABEYC010000433">
    <property type="protein sequence ID" value="KAF4977514.1"/>
    <property type="molecule type" value="Genomic_DNA"/>
</dbReference>
<keyword evidence="3" id="KW-0862">Zinc</keyword>
<feature type="domain" description="CHY-type" evidence="6">
    <location>
        <begin position="587"/>
        <end position="654"/>
    </location>
</feature>
<dbReference type="PROSITE" id="PS51266">
    <property type="entry name" value="ZF_CHY"/>
    <property type="match status" value="1"/>
</dbReference>
<evidence type="ECO:0000256" key="4">
    <source>
        <dbReference type="PROSITE-ProRule" id="PRU00601"/>
    </source>
</evidence>
<keyword evidence="1" id="KW-0479">Metal-binding</keyword>
<proteinExistence type="predicted"/>
<organism evidence="7 8">
    <name type="scientific">Fusarium zealandicum</name>
    <dbReference type="NCBI Taxonomy" id="1053134"/>
    <lineage>
        <taxon>Eukaryota</taxon>
        <taxon>Fungi</taxon>
        <taxon>Dikarya</taxon>
        <taxon>Ascomycota</taxon>
        <taxon>Pezizomycotina</taxon>
        <taxon>Sordariomycetes</taxon>
        <taxon>Hypocreomycetidae</taxon>
        <taxon>Hypocreales</taxon>
        <taxon>Nectriaceae</taxon>
        <taxon>Fusarium</taxon>
        <taxon>Fusarium staphyleae species complex</taxon>
    </lineage>
</organism>
<feature type="region of interest" description="Disordered" evidence="5">
    <location>
        <begin position="340"/>
        <end position="403"/>
    </location>
</feature>
<dbReference type="Proteomes" id="UP000635477">
    <property type="component" value="Unassembled WGS sequence"/>
</dbReference>
<dbReference type="AlphaFoldDB" id="A0A8H4XKB3"/>
<feature type="region of interest" description="Disordered" evidence="5">
    <location>
        <begin position="168"/>
        <end position="203"/>
    </location>
</feature>
<feature type="compositionally biased region" description="Basic and acidic residues" evidence="5">
    <location>
        <begin position="364"/>
        <end position="373"/>
    </location>
</feature>
<evidence type="ECO:0000313" key="7">
    <source>
        <dbReference type="EMBL" id="KAF4977514.1"/>
    </source>
</evidence>
<feature type="compositionally biased region" description="Polar residues" evidence="5">
    <location>
        <begin position="1"/>
        <end position="25"/>
    </location>
</feature>
<dbReference type="InterPro" id="IPR037274">
    <property type="entry name" value="Znf_CHY_sf"/>
</dbReference>
<dbReference type="Pfam" id="PF05495">
    <property type="entry name" value="zf-CHY"/>
    <property type="match status" value="1"/>
</dbReference>
<reference evidence="7" key="2">
    <citation type="submission" date="2020-05" db="EMBL/GenBank/DDBJ databases">
        <authorList>
            <person name="Kim H.-S."/>
            <person name="Proctor R.H."/>
            <person name="Brown D.W."/>
        </authorList>
    </citation>
    <scope>NUCLEOTIDE SEQUENCE</scope>
    <source>
        <strain evidence="7">NRRL 22465</strain>
    </source>
</reference>
<evidence type="ECO:0000256" key="1">
    <source>
        <dbReference type="ARBA" id="ARBA00022723"/>
    </source>
</evidence>
<feature type="region of interest" description="Disordered" evidence="5">
    <location>
        <begin position="1"/>
        <end position="41"/>
    </location>
</feature>
<sequence>MISTTQGQGSPQTRKQAVAEASSSRIVPKPVPQSQAQDPRTYQIEQLRRRYSPKESTAPDGVTSLLFRIKPSDPDFPFELAHLECDLRIPQAYPDLRPTLLVKNSDIPRGFGINIERGWDALIEAKPRATLLAHTRELDKNLERFLSEQKTETVKLTTFRDTRHLATQGSDLEEAKVQGPSKTKQMSKPAASKPAPALSPYVPEPSYTKEEIASAKDRRAAEVRQLEARMKRTQEYRRSPDGIVYTLPLEPQKRSELPPGLQSVRSLHLIIPLIYPLQNLRVQLNNVESEDAEPVEEIFCETAAGRRQLSLMSHLNYLAQNIHKMAKQAQAQAQAEAQAEAQAAKVEESNAVLQDQNEEEDADEVKPKFERSHIQVIPRPPEWGYAQGEDSSESSDPDEDDDNGALLEEELEQEQVPVPGETPERGTMISFPSIELHNIEILQVSILSLNVKCERCRTVNEVTGLKPDAEKISSCRKCATGFAVKFRATLVHEHSTRAGFLDLSGCKVADMLPSTFIPTCERCSTPSQGLVSVRGSAVTNVCRDCHGHFTFKIPEVKFLFITPGSRPPPAMGPRRKQEKLGLHAGEPLDGHGVCSHYRKSYRWFRFSCCNRVFPCDRCHDAECDHEHEWANRMICGWCSREQNYAVESCNFCGRSVIGKKGRGFWEGSRKDPRKFKRMGGTVRGKEAVKAKEIAKEKAEKMVKDQEKESKS</sequence>
<dbReference type="GO" id="GO:0008270">
    <property type="term" value="F:zinc ion binding"/>
    <property type="evidence" value="ECO:0007669"/>
    <property type="project" value="UniProtKB-KW"/>
</dbReference>
<evidence type="ECO:0000256" key="3">
    <source>
        <dbReference type="ARBA" id="ARBA00022833"/>
    </source>
</evidence>
<accession>A0A8H4XKB3</accession>
<feature type="region of interest" description="Disordered" evidence="5">
    <location>
        <begin position="686"/>
        <end position="711"/>
    </location>
</feature>
<evidence type="ECO:0000256" key="2">
    <source>
        <dbReference type="ARBA" id="ARBA00022771"/>
    </source>
</evidence>
<evidence type="ECO:0000256" key="5">
    <source>
        <dbReference type="SAM" id="MobiDB-lite"/>
    </source>
</evidence>
<comment type="caution">
    <text evidence="7">The sequence shown here is derived from an EMBL/GenBank/DDBJ whole genome shotgun (WGS) entry which is preliminary data.</text>
</comment>